<protein>
    <recommendedName>
        <fullName evidence="3">Glycosyl transferase family 11</fullName>
    </recommendedName>
</protein>
<keyword evidence="2" id="KW-1185">Reference proteome</keyword>
<dbReference type="AlphaFoldDB" id="A0A5C5Z635"/>
<comment type="caution">
    <text evidence="1">The sequence shown here is derived from an EMBL/GenBank/DDBJ whole genome shotgun (WGS) entry which is preliminary data.</text>
</comment>
<evidence type="ECO:0000313" key="1">
    <source>
        <dbReference type="EMBL" id="TWT82869.1"/>
    </source>
</evidence>
<organism evidence="1 2">
    <name type="scientific">Novipirellula herctigrandis</name>
    <dbReference type="NCBI Taxonomy" id="2527986"/>
    <lineage>
        <taxon>Bacteria</taxon>
        <taxon>Pseudomonadati</taxon>
        <taxon>Planctomycetota</taxon>
        <taxon>Planctomycetia</taxon>
        <taxon>Pirellulales</taxon>
        <taxon>Pirellulaceae</taxon>
        <taxon>Novipirellula</taxon>
    </lineage>
</organism>
<dbReference type="Proteomes" id="UP000315010">
    <property type="component" value="Unassembled WGS sequence"/>
</dbReference>
<dbReference type="EMBL" id="SJPJ01000001">
    <property type="protein sequence ID" value="TWT82869.1"/>
    <property type="molecule type" value="Genomic_DNA"/>
</dbReference>
<sequence length="299" mass="34021">MIVLTQKYGQLGNRLSLMAHLIAAAEEYGATLLCPAFLDYADLFPATAKDVWCRYPELPGLPDGQEVTIPQWQRRLAYKLVHKPSKWLHRYGRGRTPFQTLQLADDQKYDLGSKDFAKLARSRYPVLVSGWRFRCDPLLEKHADLIRNHFRVSPSCQARINELMGTIRIESELVVGIHIRHGDYAHWDGGKYYFSTQQYAATMHRVREQLRGHEVAFLVCSNEPLREADFPGLNVHFGIGAMIEDMYALAETDLVVGPPSTFSGWASFYGQAPLQVMQGPDHHIDVSAVLQRHHRHIAA</sequence>
<evidence type="ECO:0000313" key="2">
    <source>
        <dbReference type="Proteomes" id="UP000315010"/>
    </source>
</evidence>
<proteinExistence type="predicted"/>
<dbReference type="RefSeq" id="WP_146399648.1">
    <property type="nucleotide sequence ID" value="NZ_SJPJ01000001.1"/>
</dbReference>
<reference evidence="1 2" key="1">
    <citation type="submission" date="2019-02" db="EMBL/GenBank/DDBJ databases">
        <title>Deep-cultivation of Planctomycetes and their phenomic and genomic characterization uncovers novel biology.</title>
        <authorList>
            <person name="Wiegand S."/>
            <person name="Jogler M."/>
            <person name="Boedeker C."/>
            <person name="Pinto D."/>
            <person name="Vollmers J."/>
            <person name="Rivas-Marin E."/>
            <person name="Kohn T."/>
            <person name="Peeters S.H."/>
            <person name="Heuer A."/>
            <person name="Rast P."/>
            <person name="Oberbeckmann S."/>
            <person name="Bunk B."/>
            <person name="Jeske O."/>
            <person name="Meyerdierks A."/>
            <person name="Storesund J.E."/>
            <person name="Kallscheuer N."/>
            <person name="Luecker S."/>
            <person name="Lage O.M."/>
            <person name="Pohl T."/>
            <person name="Merkel B.J."/>
            <person name="Hornburger P."/>
            <person name="Mueller R.-W."/>
            <person name="Bruemmer F."/>
            <person name="Labrenz M."/>
            <person name="Spormann A.M."/>
            <person name="Op Den Camp H."/>
            <person name="Overmann J."/>
            <person name="Amann R."/>
            <person name="Jetten M.S.M."/>
            <person name="Mascher T."/>
            <person name="Medema M.H."/>
            <person name="Devos D.P."/>
            <person name="Kaster A.-K."/>
            <person name="Ovreas L."/>
            <person name="Rohde M."/>
            <person name="Galperin M.Y."/>
            <person name="Jogler C."/>
        </authorList>
    </citation>
    <scope>NUCLEOTIDE SEQUENCE [LARGE SCALE GENOMIC DNA]</scope>
    <source>
        <strain evidence="1 2">CA13</strain>
    </source>
</reference>
<name>A0A5C5Z635_9BACT</name>
<evidence type="ECO:0008006" key="3">
    <source>
        <dbReference type="Google" id="ProtNLM"/>
    </source>
</evidence>
<gene>
    <name evidence="1" type="ORF">CA13_43320</name>
</gene>
<accession>A0A5C5Z635</accession>
<dbReference type="OrthoDB" id="257809at2"/>